<accession>A0A9D2BHL5</accession>
<reference evidence="2" key="1">
    <citation type="journal article" date="2021" name="PeerJ">
        <title>Extensive microbial diversity within the chicken gut microbiome revealed by metagenomics and culture.</title>
        <authorList>
            <person name="Gilroy R."/>
            <person name="Ravi A."/>
            <person name="Getino M."/>
            <person name="Pursley I."/>
            <person name="Horton D.L."/>
            <person name="Alikhan N.F."/>
            <person name="Baker D."/>
            <person name="Gharbi K."/>
            <person name="Hall N."/>
            <person name="Watson M."/>
            <person name="Adriaenssens E.M."/>
            <person name="Foster-Nyarko E."/>
            <person name="Jarju S."/>
            <person name="Secka A."/>
            <person name="Antonio M."/>
            <person name="Oren A."/>
            <person name="Chaudhuri R.R."/>
            <person name="La Ragione R."/>
            <person name="Hildebrand F."/>
            <person name="Pallen M.J."/>
        </authorList>
    </citation>
    <scope>NUCLEOTIDE SEQUENCE</scope>
    <source>
        <strain evidence="2">ChiGjej6B6-14162</strain>
    </source>
</reference>
<sequence>MKQVLLIAGLWLSMSWGAWARTVIVEITQVRNDQGNVLVMAQAGKDTEPIYGMAKAQKGQLTIRLESVVWEKFDLSIIHDENENWRMDLRDGEGPAEGYALKSCVTKGEETTIKVRLYYPSNE</sequence>
<feature type="chain" id="PRO_5038963460" evidence="1">
    <location>
        <begin position="21"/>
        <end position="123"/>
    </location>
</feature>
<gene>
    <name evidence="2" type="ORF">H9977_12360</name>
</gene>
<protein>
    <submittedName>
        <fullName evidence="2">DUF2141 domain-containing protein</fullName>
    </submittedName>
</protein>
<evidence type="ECO:0000313" key="2">
    <source>
        <dbReference type="EMBL" id="HIX75807.1"/>
    </source>
</evidence>
<name>A0A9D2BHL5_9BACT</name>
<comment type="caution">
    <text evidence="2">The sequence shown here is derived from an EMBL/GenBank/DDBJ whole genome shotgun (WGS) entry which is preliminary data.</text>
</comment>
<dbReference type="InterPro" id="IPR018673">
    <property type="entry name" value="DUF2141"/>
</dbReference>
<reference evidence="2" key="2">
    <citation type="submission" date="2021-04" db="EMBL/GenBank/DDBJ databases">
        <authorList>
            <person name="Gilroy R."/>
        </authorList>
    </citation>
    <scope>NUCLEOTIDE SEQUENCE</scope>
    <source>
        <strain evidence="2">ChiGjej6B6-14162</strain>
    </source>
</reference>
<keyword evidence="1" id="KW-0732">Signal</keyword>
<evidence type="ECO:0000256" key="1">
    <source>
        <dbReference type="SAM" id="SignalP"/>
    </source>
</evidence>
<dbReference type="EMBL" id="DXEL01000085">
    <property type="protein sequence ID" value="HIX75807.1"/>
    <property type="molecule type" value="Genomic_DNA"/>
</dbReference>
<dbReference type="Proteomes" id="UP000886740">
    <property type="component" value="Unassembled WGS sequence"/>
</dbReference>
<proteinExistence type="predicted"/>
<feature type="signal peptide" evidence="1">
    <location>
        <begin position="1"/>
        <end position="20"/>
    </location>
</feature>
<dbReference type="AlphaFoldDB" id="A0A9D2BHL5"/>
<organism evidence="2 3">
    <name type="scientific">Candidatus Parabacteroides intestinipullorum</name>
    <dbReference type="NCBI Taxonomy" id="2838723"/>
    <lineage>
        <taxon>Bacteria</taxon>
        <taxon>Pseudomonadati</taxon>
        <taxon>Bacteroidota</taxon>
        <taxon>Bacteroidia</taxon>
        <taxon>Bacteroidales</taxon>
        <taxon>Tannerellaceae</taxon>
        <taxon>Parabacteroides</taxon>
    </lineage>
</organism>
<evidence type="ECO:0000313" key="3">
    <source>
        <dbReference type="Proteomes" id="UP000886740"/>
    </source>
</evidence>
<dbReference type="Pfam" id="PF09912">
    <property type="entry name" value="DUF2141"/>
    <property type="match status" value="1"/>
</dbReference>